<sequence>MVAVGAPAYASTAPTPAAAEAEAPEASDAGPARGPRPLIGDVIVFNDEIVEPVSLPVSTCGGLLPVLSRAPAGCEGTSRVSDDDA</sequence>
<evidence type="ECO:0000256" key="1">
    <source>
        <dbReference type="SAM" id="MobiDB-lite"/>
    </source>
</evidence>
<protein>
    <submittedName>
        <fullName evidence="2">Uncharacterized protein</fullName>
    </submittedName>
</protein>
<dbReference type="Proteomes" id="UP001589647">
    <property type="component" value="Unassembled WGS sequence"/>
</dbReference>
<accession>A0ABV5IH52</accession>
<reference evidence="2 3" key="1">
    <citation type="submission" date="2024-09" db="EMBL/GenBank/DDBJ databases">
        <authorList>
            <person name="Sun Q."/>
            <person name="Mori K."/>
        </authorList>
    </citation>
    <scope>NUCLEOTIDE SEQUENCE [LARGE SCALE GENOMIC DNA]</scope>
    <source>
        <strain evidence="2 3">CCM 3426</strain>
    </source>
</reference>
<feature type="region of interest" description="Disordered" evidence="1">
    <location>
        <begin position="1"/>
        <end position="37"/>
    </location>
</feature>
<comment type="caution">
    <text evidence="2">The sequence shown here is derived from an EMBL/GenBank/DDBJ whole genome shotgun (WGS) entry which is preliminary data.</text>
</comment>
<dbReference type="RefSeq" id="WP_189646448.1">
    <property type="nucleotide sequence ID" value="NZ_BMRC01000002.1"/>
</dbReference>
<proteinExistence type="predicted"/>
<dbReference type="EMBL" id="JBHMEI010000013">
    <property type="protein sequence ID" value="MFB9203380.1"/>
    <property type="molecule type" value="Genomic_DNA"/>
</dbReference>
<organism evidence="2 3">
    <name type="scientific">Nonomuraea spiralis</name>
    <dbReference type="NCBI Taxonomy" id="46182"/>
    <lineage>
        <taxon>Bacteria</taxon>
        <taxon>Bacillati</taxon>
        <taxon>Actinomycetota</taxon>
        <taxon>Actinomycetes</taxon>
        <taxon>Streptosporangiales</taxon>
        <taxon>Streptosporangiaceae</taxon>
        <taxon>Nonomuraea</taxon>
    </lineage>
</organism>
<feature type="compositionally biased region" description="Low complexity" evidence="1">
    <location>
        <begin position="1"/>
        <end position="32"/>
    </location>
</feature>
<gene>
    <name evidence="2" type="ORF">ACFFV7_19465</name>
</gene>
<keyword evidence="3" id="KW-1185">Reference proteome</keyword>
<evidence type="ECO:0000313" key="2">
    <source>
        <dbReference type="EMBL" id="MFB9203380.1"/>
    </source>
</evidence>
<evidence type="ECO:0000313" key="3">
    <source>
        <dbReference type="Proteomes" id="UP001589647"/>
    </source>
</evidence>
<name>A0ABV5IH52_9ACTN</name>